<dbReference type="OrthoDB" id="8443315at2759"/>
<dbReference type="AlphaFoldDB" id="A0A553PJ23"/>
<evidence type="ECO:0000256" key="1">
    <source>
        <dbReference type="SAM" id="MobiDB-lite"/>
    </source>
</evidence>
<proteinExistence type="predicted"/>
<reference evidence="2 3" key="1">
    <citation type="journal article" date="2019" name="Sci. Data">
        <title>Hybrid genome assembly and annotation of Danionella translucida.</title>
        <authorList>
            <person name="Kadobianskyi M."/>
            <person name="Schulze L."/>
            <person name="Schuelke M."/>
            <person name="Judkewitz B."/>
        </authorList>
    </citation>
    <scope>NUCLEOTIDE SEQUENCE [LARGE SCALE GENOMIC DNA]</scope>
    <source>
        <strain evidence="2 3">Bolton</strain>
    </source>
</reference>
<accession>A0A553PJ23</accession>
<dbReference type="EMBL" id="SRMA01026677">
    <property type="protein sequence ID" value="TRY77687.1"/>
    <property type="molecule type" value="Genomic_DNA"/>
</dbReference>
<feature type="region of interest" description="Disordered" evidence="1">
    <location>
        <begin position="14"/>
        <end position="35"/>
    </location>
</feature>
<dbReference type="Proteomes" id="UP000316079">
    <property type="component" value="Unassembled WGS sequence"/>
</dbReference>
<evidence type="ECO:0000313" key="2">
    <source>
        <dbReference type="EMBL" id="TRY77687.1"/>
    </source>
</evidence>
<organism evidence="2 3">
    <name type="scientific">Danionella cerebrum</name>
    <dbReference type="NCBI Taxonomy" id="2873325"/>
    <lineage>
        <taxon>Eukaryota</taxon>
        <taxon>Metazoa</taxon>
        <taxon>Chordata</taxon>
        <taxon>Craniata</taxon>
        <taxon>Vertebrata</taxon>
        <taxon>Euteleostomi</taxon>
        <taxon>Actinopterygii</taxon>
        <taxon>Neopterygii</taxon>
        <taxon>Teleostei</taxon>
        <taxon>Ostariophysi</taxon>
        <taxon>Cypriniformes</taxon>
        <taxon>Danionidae</taxon>
        <taxon>Danioninae</taxon>
        <taxon>Danionella</taxon>
    </lineage>
</organism>
<comment type="caution">
    <text evidence="2">The sequence shown here is derived from an EMBL/GenBank/DDBJ whole genome shotgun (WGS) entry which is preliminary data.</text>
</comment>
<gene>
    <name evidence="2" type="ORF">DNTS_004558</name>
</gene>
<sequence length="83" mass="9322">MFLHVLAVCSVRSQEKISGEQAETAQNEPQQSSSLPVKTAKFFDFKDEREKEAFLHRSAVSCAFTFPAKLVISSSIERMVEPD</sequence>
<name>A0A553PJ23_9TELE</name>
<protein>
    <submittedName>
        <fullName evidence="2">Uncharacterized protein</fullName>
    </submittedName>
</protein>
<feature type="compositionally biased region" description="Polar residues" evidence="1">
    <location>
        <begin position="21"/>
        <end position="35"/>
    </location>
</feature>
<evidence type="ECO:0000313" key="3">
    <source>
        <dbReference type="Proteomes" id="UP000316079"/>
    </source>
</evidence>
<keyword evidence="3" id="KW-1185">Reference proteome</keyword>